<keyword evidence="14" id="KW-1185">Reference proteome</keyword>
<dbReference type="SUPFAM" id="SSF52172">
    <property type="entry name" value="CheY-like"/>
    <property type="match status" value="1"/>
</dbReference>
<dbReference type="PRINTS" id="PR00344">
    <property type="entry name" value="BCTRLSENSOR"/>
</dbReference>
<evidence type="ECO:0000256" key="7">
    <source>
        <dbReference type="ARBA" id="ARBA00023012"/>
    </source>
</evidence>
<dbReference type="Gene3D" id="6.10.340.10">
    <property type="match status" value="1"/>
</dbReference>
<dbReference type="SMART" id="SM00387">
    <property type="entry name" value="HATPase_c"/>
    <property type="match status" value="1"/>
</dbReference>
<dbReference type="InterPro" id="IPR036097">
    <property type="entry name" value="HisK_dim/P_sf"/>
</dbReference>
<feature type="domain" description="Response regulatory" evidence="12">
    <location>
        <begin position="777"/>
        <end position="893"/>
    </location>
</feature>
<dbReference type="EC" id="2.7.13.3" evidence="3"/>
<dbReference type="CDD" id="cd06225">
    <property type="entry name" value="HAMP"/>
    <property type="match status" value="1"/>
</dbReference>
<keyword evidence="7" id="KW-0902">Two-component regulatory system</keyword>
<keyword evidence="10" id="KW-0472">Membrane</keyword>
<feature type="transmembrane region" description="Helical" evidence="10">
    <location>
        <begin position="290"/>
        <end position="308"/>
    </location>
</feature>
<reference evidence="13 14" key="1">
    <citation type="submission" date="2022-01" db="EMBL/GenBank/DDBJ databases">
        <title>Paraglaciecola sp. G1-23.</title>
        <authorList>
            <person name="Jin M.S."/>
            <person name="Han D.M."/>
            <person name="Kim H.M."/>
            <person name="Jeon C.O."/>
        </authorList>
    </citation>
    <scope>NUCLEOTIDE SEQUENCE [LARGE SCALE GENOMIC DNA]</scope>
    <source>
        <strain evidence="13 14">G1-23</strain>
    </source>
</reference>
<feature type="domain" description="Histidine kinase" evidence="11">
    <location>
        <begin position="400"/>
        <end position="622"/>
    </location>
</feature>
<proteinExistence type="predicted"/>
<dbReference type="InterPro" id="IPR001789">
    <property type="entry name" value="Sig_transdc_resp-reg_receiver"/>
</dbReference>
<dbReference type="Pfam" id="PF00512">
    <property type="entry name" value="HisKA"/>
    <property type="match status" value="1"/>
</dbReference>
<dbReference type="GO" id="GO:0005524">
    <property type="term" value="F:ATP binding"/>
    <property type="evidence" value="ECO:0007669"/>
    <property type="project" value="UniProtKB-KW"/>
</dbReference>
<dbReference type="SUPFAM" id="SSF55874">
    <property type="entry name" value="ATPase domain of HSP90 chaperone/DNA topoisomerase II/histidine kinase"/>
    <property type="match status" value="1"/>
</dbReference>
<keyword evidence="10" id="KW-0812">Transmembrane</keyword>
<gene>
    <name evidence="13" type="ORF">L0668_09680</name>
</gene>
<evidence type="ECO:0000256" key="8">
    <source>
        <dbReference type="PROSITE-ProRule" id="PRU00169"/>
    </source>
</evidence>
<keyword evidence="10" id="KW-1133">Transmembrane helix</keyword>
<dbReference type="EMBL" id="JAKGAS010000004">
    <property type="protein sequence ID" value="MCF2948376.1"/>
    <property type="molecule type" value="Genomic_DNA"/>
</dbReference>
<dbReference type="PANTHER" id="PTHR45339">
    <property type="entry name" value="HYBRID SIGNAL TRANSDUCTION HISTIDINE KINASE J"/>
    <property type="match status" value="1"/>
</dbReference>
<evidence type="ECO:0000259" key="11">
    <source>
        <dbReference type="PROSITE" id="PS50109"/>
    </source>
</evidence>
<feature type="coiled-coil region" evidence="9">
    <location>
        <begin position="51"/>
        <end position="100"/>
    </location>
</feature>
<evidence type="ECO:0000256" key="3">
    <source>
        <dbReference type="ARBA" id="ARBA00012438"/>
    </source>
</evidence>
<dbReference type="PROSITE" id="PS50109">
    <property type="entry name" value="HIS_KIN"/>
    <property type="match status" value="1"/>
</dbReference>
<dbReference type="Pfam" id="PF02518">
    <property type="entry name" value="HATPase_c"/>
    <property type="match status" value="1"/>
</dbReference>
<dbReference type="PANTHER" id="PTHR45339:SF1">
    <property type="entry name" value="HYBRID SIGNAL TRANSDUCTION HISTIDINE KINASE J"/>
    <property type="match status" value="1"/>
</dbReference>
<dbReference type="InterPro" id="IPR004358">
    <property type="entry name" value="Sig_transdc_His_kin-like_C"/>
</dbReference>
<dbReference type="Pfam" id="PF00672">
    <property type="entry name" value="HAMP"/>
    <property type="match status" value="1"/>
</dbReference>
<dbReference type="CDD" id="cd17546">
    <property type="entry name" value="REC_hyHK_CKI1_RcsC-like"/>
    <property type="match status" value="1"/>
</dbReference>
<dbReference type="SUPFAM" id="SSF158472">
    <property type="entry name" value="HAMP domain-like"/>
    <property type="match status" value="1"/>
</dbReference>
<dbReference type="InterPro" id="IPR005467">
    <property type="entry name" value="His_kinase_dom"/>
</dbReference>
<accession>A0ABS9D638</accession>
<dbReference type="Pfam" id="PF00072">
    <property type="entry name" value="Response_reg"/>
    <property type="match status" value="1"/>
</dbReference>
<evidence type="ECO:0000256" key="5">
    <source>
        <dbReference type="ARBA" id="ARBA00022679"/>
    </source>
</evidence>
<dbReference type="Proteomes" id="UP001521137">
    <property type="component" value="Unassembled WGS sequence"/>
</dbReference>
<evidence type="ECO:0000256" key="6">
    <source>
        <dbReference type="ARBA" id="ARBA00022777"/>
    </source>
</evidence>
<dbReference type="CDD" id="cd00082">
    <property type="entry name" value="HisKA"/>
    <property type="match status" value="1"/>
</dbReference>
<sequence>MLKSIKAQILFVSVVLIILLLSQVFLSRTISSNFMNSLDLTQEAVQKVSLVRELERDVIDLQRNVLIYKESASESAINRFNSLMKDNKENLQKLEALTNQNSNSHVYHDYISRMRSHLNEYDENFGNVVLGRTKRQYIYRIGVLAELESMFSDLDIKNSVSRSSAMKQAQFHVARAQNFLLQYLSTPEQELVSSFQQQLTNAKQIVQRELVHNESLQTDIDKLVEIENDFLQLAQITRGYLFLVNVVMAGSANEFLFLARELNRLVTENLTETNLNVKQSVEKTQTSSDIFSFFGILLAIGTALFLVYRIMVPIKNITDVFQKLAKGEDIESLIGLDRKDEIGQLTKAASVFHEKNKQTTVLLKESQTLNATQEALNQQLVISNKEAEQATASKSMFLANMSHEIRTPMNGIIGLLDIVLRSDLTDYQRDKLDKVAYSGKILLSLINDILDFSKIEAGKLDIENVDFSIDSVLANVLANISTKAKEKNLNVRFNVAPDIPTRFIGDPLRITQVLLNLSSNAAKFTSNGSVVFNVNCADTNNKDVKNLTIEVIDSGIGMTKTQANKVFESFTQADGSTSRNFGGTGLGLSIVKHLVSLMEGTISVQSEAGKGSKFTVTFILKVGQKAQHIMPELNVPNGKLFYFSQGRNGLLANQYIDKIKFDYHHLPVSQIESTAHMISSKDAVIIDVGELPDYKTLHAMLEQITSKTQQIGFITNSQPSNLPEQLTSMWPAKCLAHPFLPQQVTQFILGLFGTEFPDIDTDELNPKSNKQTLYRGHVLLVEDNLINQAVAGEMLKLLGLTFDLAEDGHQAVTKISNSAHYDLVLMDIQMPLMDGYQATQEIRKLGHNELIICGLSANAMREDFTKAKSIGMNDYITKPIKQKALEALISKYLPAY</sequence>
<comment type="caution">
    <text evidence="13">The sequence shown here is derived from an EMBL/GenBank/DDBJ whole genome shotgun (WGS) entry which is preliminary data.</text>
</comment>
<keyword evidence="4 8" id="KW-0597">Phosphoprotein</keyword>
<evidence type="ECO:0000256" key="9">
    <source>
        <dbReference type="SAM" id="Coils"/>
    </source>
</evidence>
<dbReference type="SMART" id="SM01358">
    <property type="entry name" value="HBM"/>
    <property type="match status" value="1"/>
</dbReference>
<evidence type="ECO:0000256" key="4">
    <source>
        <dbReference type="ARBA" id="ARBA00022553"/>
    </source>
</evidence>
<keyword evidence="9" id="KW-0175">Coiled coil</keyword>
<evidence type="ECO:0000313" key="14">
    <source>
        <dbReference type="Proteomes" id="UP001521137"/>
    </source>
</evidence>
<protein>
    <recommendedName>
        <fullName evidence="3">histidine kinase</fullName>
        <ecNumber evidence="3">2.7.13.3</ecNumber>
    </recommendedName>
</protein>
<feature type="modified residue" description="4-aspartylphosphate" evidence="8">
    <location>
        <position position="827"/>
    </location>
</feature>
<keyword evidence="13" id="KW-0547">Nucleotide-binding</keyword>
<dbReference type="InterPro" id="IPR036890">
    <property type="entry name" value="HATPase_C_sf"/>
</dbReference>
<dbReference type="InterPro" id="IPR003594">
    <property type="entry name" value="HATPase_dom"/>
</dbReference>
<dbReference type="Gene3D" id="3.40.50.2300">
    <property type="match status" value="1"/>
</dbReference>
<keyword evidence="5" id="KW-0808">Transferase</keyword>
<dbReference type="SMART" id="SM00388">
    <property type="entry name" value="HisKA"/>
    <property type="match status" value="1"/>
</dbReference>
<comment type="subcellular location">
    <subcellularLocation>
        <location evidence="2">Membrane</location>
    </subcellularLocation>
</comment>
<evidence type="ECO:0000256" key="2">
    <source>
        <dbReference type="ARBA" id="ARBA00004370"/>
    </source>
</evidence>
<keyword evidence="6" id="KW-0418">Kinase</keyword>
<name>A0ABS9D638_9ALTE</name>
<dbReference type="PROSITE" id="PS50110">
    <property type="entry name" value="RESPONSE_REGULATORY"/>
    <property type="match status" value="1"/>
</dbReference>
<dbReference type="InterPro" id="IPR003661">
    <property type="entry name" value="HisK_dim/P_dom"/>
</dbReference>
<dbReference type="SUPFAM" id="SSF47384">
    <property type="entry name" value="Homodimeric domain of signal transducing histidine kinase"/>
    <property type="match status" value="1"/>
</dbReference>
<dbReference type="InterPro" id="IPR003660">
    <property type="entry name" value="HAMP_dom"/>
</dbReference>
<evidence type="ECO:0000259" key="12">
    <source>
        <dbReference type="PROSITE" id="PS50110"/>
    </source>
</evidence>
<evidence type="ECO:0000256" key="10">
    <source>
        <dbReference type="SAM" id="Phobius"/>
    </source>
</evidence>
<dbReference type="SMART" id="SM00448">
    <property type="entry name" value="REC"/>
    <property type="match status" value="1"/>
</dbReference>
<dbReference type="RefSeq" id="WP_235312114.1">
    <property type="nucleotide sequence ID" value="NZ_JAKGAS010000004.1"/>
</dbReference>
<evidence type="ECO:0000256" key="1">
    <source>
        <dbReference type="ARBA" id="ARBA00000085"/>
    </source>
</evidence>
<dbReference type="Gene3D" id="1.10.287.130">
    <property type="match status" value="1"/>
</dbReference>
<dbReference type="Gene3D" id="3.30.565.10">
    <property type="entry name" value="Histidine kinase-like ATPase, C-terminal domain"/>
    <property type="match status" value="1"/>
</dbReference>
<dbReference type="InterPro" id="IPR032255">
    <property type="entry name" value="HBM"/>
</dbReference>
<organism evidence="13 14">
    <name type="scientific">Paraglaciecola algarum</name>
    <dbReference type="NCBI Taxonomy" id="3050085"/>
    <lineage>
        <taxon>Bacteria</taxon>
        <taxon>Pseudomonadati</taxon>
        <taxon>Pseudomonadota</taxon>
        <taxon>Gammaproteobacteria</taxon>
        <taxon>Alteromonadales</taxon>
        <taxon>Alteromonadaceae</taxon>
        <taxon>Paraglaciecola</taxon>
    </lineage>
</organism>
<dbReference type="CDD" id="cd16922">
    <property type="entry name" value="HATPase_EvgS-ArcB-TorS-like"/>
    <property type="match status" value="1"/>
</dbReference>
<keyword evidence="13" id="KW-0067">ATP-binding</keyword>
<dbReference type="InterPro" id="IPR011006">
    <property type="entry name" value="CheY-like_superfamily"/>
</dbReference>
<evidence type="ECO:0000313" key="13">
    <source>
        <dbReference type="EMBL" id="MCF2948376.1"/>
    </source>
</evidence>
<comment type="catalytic activity">
    <reaction evidence="1">
        <text>ATP + protein L-histidine = ADP + protein N-phospho-L-histidine.</text>
        <dbReference type="EC" id="2.7.13.3"/>
    </reaction>
</comment>